<feature type="binding site" evidence="7">
    <location>
        <position position="267"/>
    </location>
    <ligand>
        <name>carbamoyl phosphate</name>
        <dbReference type="ChEBI" id="CHEBI:58228"/>
    </ligand>
</feature>
<comment type="pathway">
    <text evidence="1 7">Pyrimidine metabolism; UMP biosynthesis via de novo pathway; (S)-dihydroorotate from bicarbonate: step 2/3.</text>
</comment>
<dbReference type="Pfam" id="PF02729">
    <property type="entry name" value="OTCace_N"/>
    <property type="match status" value="1"/>
</dbReference>
<dbReference type="InterPro" id="IPR036901">
    <property type="entry name" value="Asp/Orn_carbamoylTrfase_sf"/>
</dbReference>
<feature type="binding site" evidence="7">
    <location>
        <position position="139"/>
    </location>
    <ligand>
        <name>carbamoyl phosphate</name>
        <dbReference type="ChEBI" id="CHEBI:58228"/>
    </ligand>
</feature>
<name>A0ABV0F1L9_9ENTE</name>
<evidence type="ECO:0000256" key="3">
    <source>
        <dbReference type="ARBA" id="ARBA00022679"/>
    </source>
</evidence>
<dbReference type="Proteomes" id="UP001429357">
    <property type="component" value="Unassembled WGS sequence"/>
</dbReference>
<reference evidence="11" key="1">
    <citation type="submission" date="2016-06" db="EMBL/GenBank/DDBJ databases">
        <title>Four novel species of enterococci isolated from chicken manure.</title>
        <authorList>
            <person name="Van Tyne D."/>
        </authorList>
    </citation>
    <scope>NUCLEOTIDE SEQUENCE [LARGE SCALE GENOMIC DNA]</scope>
    <source>
        <strain evidence="11">JM9A</strain>
    </source>
</reference>
<evidence type="ECO:0000256" key="7">
    <source>
        <dbReference type="HAMAP-Rule" id="MF_00001"/>
    </source>
</evidence>
<feature type="binding site" evidence="7">
    <location>
        <position position="172"/>
    </location>
    <ligand>
        <name>L-aspartate</name>
        <dbReference type="ChEBI" id="CHEBI:29991"/>
    </ligand>
</feature>
<feature type="binding site" evidence="7">
    <location>
        <position position="109"/>
    </location>
    <ligand>
        <name>carbamoyl phosphate</name>
        <dbReference type="ChEBI" id="CHEBI:58228"/>
    </ligand>
</feature>
<feature type="domain" description="Aspartate/ornithine carbamoyltransferase carbamoyl-P binding" evidence="9">
    <location>
        <begin position="11"/>
        <end position="152"/>
    </location>
</feature>
<dbReference type="NCBIfam" id="NF002032">
    <property type="entry name" value="PRK00856.1"/>
    <property type="match status" value="1"/>
</dbReference>
<dbReference type="InterPro" id="IPR002082">
    <property type="entry name" value="Asp_carbamoyltransf"/>
</dbReference>
<dbReference type="NCBIfam" id="TIGR00670">
    <property type="entry name" value="asp_carb_tr"/>
    <property type="match status" value="1"/>
</dbReference>
<accession>A0ABV0F1L9</accession>
<dbReference type="Gene3D" id="3.40.50.1370">
    <property type="entry name" value="Aspartate/ornithine carbamoyltransferase"/>
    <property type="match status" value="2"/>
</dbReference>
<evidence type="ECO:0000313" key="10">
    <source>
        <dbReference type="EMBL" id="MEO1781953.1"/>
    </source>
</evidence>
<evidence type="ECO:0000259" key="9">
    <source>
        <dbReference type="Pfam" id="PF02729"/>
    </source>
</evidence>
<feature type="binding site" evidence="7">
    <location>
        <position position="60"/>
    </location>
    <ligand>
        <name>carbamoyl phosphate</name>
        <dbReference type="ChEBI" id="CHEBI:58228"/>
    </ligand>
</feature>
<dbReference type="RefSeq" id="WP_161869243.1">
    <property type="nucleotide sequence ID" value="NZ_JBMRGR010000010.1"/>
</dbReference>
<dbReference type="SUPFAM" id="SSF53671">
    <property type="entry name" value="Aspartate/ornithine carbamoyltransferase"/>
    <property type="match status" value="1"/>
</dbReference>
<dbReference type="PRINTS" id="PR00100">
    <property type="entry name" value="AOTCASE"/>
</dbReference>
<evidence type="ECO:0000256" key="5">
    <source>
        <dbReference type="ARBA" id="ARBA00043884"/>
    </source>
</evidence>
<evidence type="ECO:0000256" key="4">
    <source>
        <dbReference type="ARBA" id="ARBA00022975"/>
    </source>
</evidence>
<dbReference type="PROSITE" id="PS00097">
    <property type="entry name" value="CARBAMOYLTRANSFERASE"/>
    <property type="match status" value="1"/>
</dbReference>
<evidence type="ECO:0000259" key="8">
    <source>
        <dbReference type="Pfam" id="PF00185"/>
    </source>
</evidence>
<reference evidence="10 11" key="2">
    <citation type="submission" date="2024-02" db="EMBL/GenBank/DDBJ databases">
        <title>The Genome Sequence of Enterococcus diestrammenae JM9A.</title>
        <authorList>
            <person name="Earl A."/>
            <person name="Manson A."/>
            <person name="Gilmore M."/>
            <person name="Sanders J."/>
            <person name="Shea T."/>
            <person name="Howe W."/>
            <person name="Livny J."/>
            <person name="Cuomo C."/>
            <person name="Neafsey D."/>
            <person name="Birren B."/>
        </authorList>
    </citation>
    <scope>NUCLEOTIDE SEQUENCE [LARGE SCALE GENOMIC DNA]</scope>
    <source>
        <strain evidence="10 11">JM9A</strain>
    </source>
</reference>
<protein>
    <recommendedName>
        <fullName evidence="7">Aspartate carbamoyltransferase</fullName>
        <ecNumber evidence="7">2.1.3.2</ecNumber>
    </recommendedName>
    <alternativeName>
        <fullName evidence="7">Aspartate transcarbamylase</fullName>
        <shortName evidence="7">ATCase</shortName>
    </alternativeName>
</protein>
<evidence type="ECO:0000256" key="2">
    <source>
        <dbReference type="ARBA" id="ARBA00008896"/>
    </source>
</evidence>
<feature type="domain" description="Aspartate/ornithine carbamoyltransferase Asp/Orn-binding" evidence="8">
    <location>
        <begin position="158"/>
        <end position="304"/>
    </location>
</feature>
<feature type="binding site" evidence="7">
    <location>
        <position position="224"/>
    </location>
    <ligand>
        <name>L-aspartate</name>
        <dbReference type="ChEBI" id="CHEBI:29991"/>
    </ligand>
</feature>
<comment type="function">
    <text evidence="5 7">Catalyzes the condensation of carbamoyl phosphate and aspartate to form carbamoyl aspartate and inorganic phosphate, the committed step in the de novo pyrimidine nucleotide biosynthesis pathway.</text>
</comment>
<comment type="similarity">
    <text evidence="2 7">Belongs to the aspartate/ornithine carbamoyltransferase superfamily. ATCase family.</text>
</comment>
<comment type="subunit">
    <text evidence="7">Heterododecamer (2C3:3R2) of six catalytic PyrB chains organized as two trimers (C3), and six regulatory PyrI chains organized as three dimers (R2).</text>
</comment>
<evidence type="ECO:0000313" key="11">
    <source>
        <dbReference type="Proteomes" id="UP001429357"/>
    </source>
</evidence>
<dbReference type="InterPro" id="IPR006130">
    <property type="entry name" value="Asp/Orn_carbamoylTrfase"/>
</dbReference>
<organism evidence="10 11">
    <name type="scientific">Enterococcus diestrammenae</name>
    <dbReference type="NCBI Taxonomy" id="1155073"/>
    <lineage>
        <taxon>Bacteria</taxon>
        <taxon>Bacillati</taxon>
        <taxon>Bacillota</taxon>
        <taxon>Bacilli</taxon>
        <taxon>Lactobacillales</taxon>
        <taxon>Enterococcaceae</taxon>
        <taxon>Enterococcus</taxon>
    </lineage>
</organism>
<proteinExistence type="inferred from homology"/>
<dbReference type="PANTHER" id="PTHR45753:SF6">
    <property type="entry name" value="ASPARTATE CARBAMOYLTRANSFERASE"/>
    <property type="match status" value="1"/>
</dbReference>
<keyword evidence="4 7" id="KW-0665">Pyrimidine biosynthesis</keyword>
<feature type="binding site" evidence="7">
    <location>
        <position position="268"/>
    </location>
    <ligand>
        <name>carbamoyl phosphate</name>
        <dbReference type="ChEBI" id="CHEBI:58228"/>
    </ligand>
</feature>
<sequence length="310" mass="34955">MIIQSERISLKHLLSVEALSDQEVMGLIRRGREFKQGAKWTPEKDQYFATNLFFENSTRTHKSFDVAEKKLGIEVIEFDAGHSSVQKGETLYDTVLTMSALGVDVAVIRHGDEAYYDELIESKTIQCAIVNGGDGSGQHPSQCLLDLMTIYEEFGHFEGLKVAIVGDITHSRVAKSNMQMLKRLGAEVYFSGPESWYDPSFEVYGHYLPLDELVSMVDVMMMLRVQHERHTDDEEQGFTKEGYHQQYGLTLERGSKMKRGAIIMHPAPVNRDVELADALVEGIQSRIVQQMTNGVYVRMAILEAILTGRA</sequence>
<dbReference type="EC" id="2.1.3.2" evidence="7"/>
<dbReference type="EMBL" id="MAEI02000001">
    <property type="protein sequence ID" value="MEO1781953.1"/>
    <property type="molecule type" value="Genomic_DNA"/>
</dbReference>
<dbReference type="InterPro" id="IPR006132">
    <property type="entry name" value="Asp/Orn_carbamoyltranf_P-bd"/>
</dbReference>
<evidence type="ECO:0000256" key="6">
    <source>
        <dbReference type="ARBA" id="ARBA00048859"/>
    </source>
</evidence>
<dbReference type="PANTHER" id="PTHR45753">
    <property type="entry name" value="ORNITHINE CARBAMOYLTRANSFERASE, MITOCHONDRIAL"/>
    <property type="match status" value="1"/>
</dbReference>
<evidence type="ECO:0000256" key="1">
    <source>
        <dbReference type="ARBA" id="ARBA00004852"/>
    </source>
</evidence>
<dbReference type="Pfam" id="PF00185">
    <property type="entry name" value="OTCace"/>
    <property type="match status" value="1"/>
</dbReference>
<dbReference type="HAMAP" id="MF_00001">
    <property type="entry name" value="Asp_carb_tr"/>
    <property type="match status" value="1"/>
</dbReference>
<gene>
    <name evidence="7" type="primary">pyrB</name>
    <name evidence="10" type="ORF">BAU18_001546</name>
</gene>
<keyword evidence="3 7" id="KW-0808">Transferase</keyword>
<feature type="binding site" evidence="7">
    <location>
        <position position="59"/>
    </location>
    <ligand>
        <name>carbamoyl phosphate</name>
        <dbReference type="ChEBI" id="CHEBI:58228"/>
    </ligand>
</feature>
<comment type="caution">
    <text evidence="10">The sequence shown here is derived from an EMBL/GenBank/DDBJ whole genome shotgun (WGS) entry which is preliminary data.</text>
</comment>
<comment type="catalytic activity">
    <reaction evidence="6 7">
        <text>carbamoyl phosphate + L-aspartate = N-carbamoyl-L-aspartate + phosphate + H(+)</text>
        <dbReference type="Rhea" id="RHEA:20013"/>
        <dbReference type="ChEBI" id="CHEBI:15378"/>
        <dbReference type="ChEBI" id="CHEBI:29991"/>
        <dbReference type="ChEBI" id="CHEBI:32814"/>
        <dbReference type="ChEBI" id="CHEBI:43474"/>
        <dbReference type="ChEBI" id="CHEBI:58228"/>
        <dbReference type="EC" id="2.1.3.2"/>
    </reaction>
</comment>
<feature type="binding site" evidence="7">
    <location>
        <position position="87"/>
    </location>
    <ligand>
        <name>L-aspartate</name>
        <dbReference type="ChEBI" id="CHEBI:29991"/>
    </ligand>
</feature>
<feature type="binding site" evidence="7">
    <location>
        <position position="142"/>
    </location>
    <ligand>
        <name>carbamoyl phosphate</name>
        <dbReference type="ChEBI" id="CHEBI:58228"/>
    </ligand>
</feature>
<dbReference type="PRINTS" id="PR00101">
    <property type="entry name" value="ATCASE"/>
</dbReference>
<keyword evidence="11" id="KW-1185">Reference proteome</keyword>
<dbReference type="InterPro" id="IPR006131">
    <property type="entry name" value="Asp_carbamoyltransf_Asp/Orn-bd"/>
</dbReference>